<sequence>MSSRPRRGDSPIYPFSDNPSPTAAASHDLDLHHSLSVSLPLETTNHSPSILELIGLSDGFSVSKEGSPAISMQDLEGDSAVLAVSFGQYPPSFFVARQPTRPFHLRSLPAHCQHLPVRSPPVFASWFSHNGSLFYAKLFCAVKSGITGDRPQEEFTFVAASGEIDERVIELSNHALVGWEIGLPDDREKVDIHRFAEDFERYFNVHSLDIQVTKFHPEDFLVNKASSQTQGSIAEEGESQGKQVVASGDFNAKLDDFIKQVSVALPQPILTTPQKKLTTLFKQPIIPSAVKAIKELVSFGEERFC</sequence>
<dbReference type="EMBL" id="JAAALK010000080">
    <property type="protein sequence ID" value="KAG8095420.1"/>
    <property type="molecule type" value="Genomic_DNA"/>
</dbReference>
<accession>A0A8J5WQ48</accession>
<organism evidence="2 3">
    <name type="scientific">Zizania palustris</name>
    <name type="common">Northern wild rice</name>
    <dbReference type="NCBI Taxonomy" id="103762"/>
    <lineage>
        <taxon>Eukaryota</taxon>
        <taxon>Viridiplantae</taxon>
        <taxon>Streptophyta</taxon>
        <taxon>Embryophyta</taxon>
        <taxon>Tracheophyta</taxon>
        <taxon>Spermatophyta</taxon>
        <taxon>Magnoliopsida</taxon>
        <taxon>Liliopsida</taxon>
        <taxon>Poales</taxon>
        <taxon>Poaceae</taxon>
        <taxon>BOP clade</taxon>
        <taxon>Oryzoideae</taxon>
        <taxon>Oryzeae</taxon>
        <taxon>Zizaniinae</taxon>
        <taxon>Zizania</taxon>
    </lineage>
</organism>
<reference evidence="2" key="2">
    <citation type="submission" date="2021-02" db="EMBL/GenBank/DDBJ databases">
        <authorList>
            <person name="Kimball J.A."/>
            <person name="Haas M.W."/>
            <person name="Macchietto M."/>
            <person name="Kono T."/>
            <person name="Duquette J."/>
            <person name="Shao M."/>
        </authorList>
    </citation>
    <scope>NUCLEOTIDE SEQUENCE</scope>
    <source>
        <tissue evidence="2">Fresh leaf tissue</tissue>
    </source>
</reference>
<dbReference type="OrthoDB" id="693750at2759"/>
<evidence type="ECO:0000313" key="2">
    <source>
        <dbReference type="EMBL" id="KAG8095420.1"/>
    </source>
</evidence>
<proteinExistence type="predicted"/>
<dbReference type="AlphaFoldDB" id="A0A8J5WQ48"/>
<feature type="region of interest" description="Disordered" evidence="1">
    <location>
        <begin position="1"/>
        <end position="26"/>
    </location>
</feature>
<gene>
    <name evidence="2" type="ORF">GUJ93_ZPchr0012g21385</name>
</gene>
<reference evidence="2" key="1">
    <citation type="journal article" date="2021" name="bioRxiv">
        <title>Whole Genome Assembly and Annotation of Northern Wild Rice, Zizania palustris L., Supports a Whole Genome Duplication in the Zizania Genus.</title>
        <authorList>
            <person name="Haas M."/>
            <person name="Kono T."/>
            <person name="Macchietto M."/>
            <person name="Millas R."/>
            <person name="McGilp L."/>
            <person name="Shao M."/>
            <person name="Duquette J."/>
            <person name="Hirsch C.N."/>
            <person name="Kimball J."/>
        </authorList>
    </citation>
    <scope>NUCLEOTIDE SEQUENCE</scope>
    <source>
        <tissue evidence="2">Fresh leaf tissue</tissue>
    </source>
</reference>
<dbReference type="Proteomes" id="UP000729402">
    <property type="component" value="Unassembled WGS sequence"/>
</dbReference>
<comment type="caution">
    <text evidence="2">The sequence shown here is derived from an EMBL/GenBank/DDBJ whole genome shotgun (WGS) entry which is preliminary data.</text>
</comment>
<evidence type="ECO:0000313" key="3">
    <source>
        <dbReference type="Proteomes" id="UP000729402"/>
    </source>
</evidence>
<evidence type="ECO:0000256" key="1">
    <source>
        <dbReference type="SAM" id="MobiDB-lite"/>
    </source>
</evidence>
<keyword evidence="3" id="KW-1185">Reference proteome</keyword>
<protein>
    <submittedName>
        <fullName evidence="2">Uncharacterized protein</fullName>
    </submittedName>
</protein>
<name>A0A8J5WQ48_ZIZPA</name>